<evidence type="ECO:0000259" key="2">
    <source>
        <dbReference type="PROSITE" id="PS50156"/>
    </source>
</evidence>
<dbReference type="AlphaFoldDB" id="A0A4R9M3C2"/>
<feature type="transmembrane region" description="Helical" evidence="1">
    <location>
        <begin position="12"/>
        <end position="31"/>
    </location>
</feature>
<feature type="transmembrane region" description="Helical" evidence="1">
    <location>
        <begin position="359"/>
        <end position="379"/>
    </location>
</feature>
<evidence type="ECO:0000313" key="4">
    <source>
        <dbReference type="Proteomes" id="UP000298058"/>
    </source>
</evidence>
<protein>
    <submittedName>
        <fullName evidence="3">Efflux RND transporter permease subunit</fullName>
    </submittedName>
</protein>
<dbReference type="Gene3D" id="3.30.70.1430">
    <property type="entry name" value="Multidrug efflux transporter AcrB pore domain"/>
    <property type="match status" value="2"/>
</dbReference>
<keyword evidence="1" id="KW-0812">Transmembrane</keyword>
<dbReference type="RefSeq" id="WP_135759849.1">
    <property type="nucleotide sequence ID" value="NZ_RQHW01000027.1"/>
</dbReference>
<dbReference type="SUPFAM" id="SSF82693">
    <property type="entry name" value="Multidrug efflux transporter AcrB pore domain, PN1, PN2, PC1 and PC2 subdomains"/>
    <property type="match status" value="2"/>
</dbReference>
<evidence type="ECO:0000256" key="1">
    <source>
        <dbReference type="SAM" id="Phobius"/>
    </source>
</evidence>
<feature type="transmembrane region" description="Helical" evidence="1">
    <location>
        <begin position="385"/>
        <end position="407"/>
    </location>
</feature>
<dbReference type="SUPFAM" id="SSF82866">
    <property type="entry name" value="Multidrug efflux transporter AcrB transmembrane domain"/>
    <property type="match status" value="2"/>
</dbReference>
<accession>A0A4R9M3C2</accession>
<feature type="transmembrane region" description="Helical" evidence="1">
    <location>
        <begin position="846"/>
        <end position="865"/>
    </location>
</feature>
<keyword evidence="4" id="KW-1185">Reference proteome</keyword>
<feature type="transmembrane region" description="Helical" evidence="1">
    <location>
        <begin position="333"/>
        <end position="352"/>
    </location>
</feature>
<dbReference type="Gene3D" id="3.30.70.1320">
    <property type="entry name" value="Multidrug efflux transporter AcrB pore domain like"/>
    <property type="match status" value="1"/>
</dbReference>
<feature type="transmembrane region" description="Helical" evidence="1">
    <location>
        <begin position="460"/>
        <end position="483"/>
    </location>
</feature>
<dbReference type="GO" id="GO:0042910">
    <property type="term" value="F:xenobiotic transmembrane transporter activity"/>
    <property type="evidence" value="ECO:0007669"/>
    <property type="project" value="TreeGrafter"/>
</dbReference>
<feature type="transmembrane region" description="Helical" evidence="1">
    <location>
        <begin position="975"/>
        <end position="1000"/>
    </location>
</feature>
<dbReference type="EMBL" id="RQHW01000027">
    <property type="protein sequence ID" value="TGN19789.1"/>
    <property type="molecule type" value="Genomic_DNA"/>
</dbReference>
<dbReference type="PROSITE" id="PS50156">
    <property type="entry name" value="SSD"/>
    <property type="match status" value="1"/>
</dbReference>
<feature type="transmembrane region" description="Helical" evidence="1">
    <location>
        <begin position="428"/>
        <end position="448"/>
    </location>
</feature>
<feature type="domain" description="SSD" evidence="2">
    <location>
        <begin position="904"/>
        <end position="1000"/>
    </location>
</feature>
<dbReference type="InterPro" id="IPR001036">
    <property type="entry name" value="Acrflvin-R"/>
</dbReference>
<dbReference type="PRINTS" id="PR00702">
    <property type="entry name" value="ACRIFLAVINRP"/>
</dbReference>
<keyword evidence="1" id="KW-0472">Membrane</keyword>
<comment type="caution">
    <text evidence="3">The sequence shown here is derived from an EMBL/GenBank/DDBJ whole genome shotgun (WGS) entry which is preliminary data.</text>
</comment>
<evidence type="ECO:0000313" key="3">
    <source>
        <dbReference type="EMBL" id="TGN19789.1"/>
    </source>
</evidence>
<reference evidence="3" key="1">
    <citation type="journal article" date="2019" name="PLoS Negl. Trop. Dis.">
        <title>Revisiting the worldwide diversity of Leptospira species in the environment.</title>
        <authorList>
            <person name="Vincent A.T."/>
            <person name="Schiettekatte O."/>
            <person name="Bourhy P."/>
            <person name="Veyrier F.J."/>
            <person name="Picardeau M."/>
        </authorList>
    </citation>
    <scope>NUCLEOTIDE SEQUENCE [LARGE SCALE GENOMIC DNA]</scope>
    <source>
        <strain evidence="3">201300427</strain>
    </source>
</reference>
<dbReference type="InterPro" id="IPR000731">
    <property type="entry name" value="SSD"/>
</dbReference>
<dbReference type="Gene3D" id="1.20.1640.10">
    <property type="entry name" value="Multidrug efflux transporter AcrB transmembrane domain"/>
    <property type="match status" value="2"/>
</dbReference>
<organism evidence="3 4">
    <name type="scientific">Leptospira idonii</name>
    <dbReference type="NCBI Taxonomy" id="1193500"/>
    <lineage>
        <taxon>Bacteria</taxon>
        <taxon>Pseudomonadati</taxon>
        <taxon>Spirochaetota</taxon>
        <taxon>Spirochaetia</taxon>
        <taxon>Leptospirales</taxon>
        <taxon>Leptospiraceae</taxon>
        <taxon>Leptospira</taxon>
    </lineage>
</organism>
<name>A0A4R9M3C2_9LEPT</name>
<dbReference type="Proteomes" id="UP000298058">
    <property type="component" value="Unassembled WGS sequence"/>
</dbReference>
<feature type="transmembrane region" description="Helical" evidence="1">
    <location>
        <begin position="872"/>
        <end position="892"/>
    </location>
</feature>
<dbReference type="Pfam" id="PF00873">
    <property type="entry name" value="ACR_tran"/>
    <property type="match status" value="1"/>
</dbReference>
<dbReference type="SUPFAM" id="SSF82714">
    <property type="entry name" value="Multidrug efflux transporter AcrB TolC docking domain, DN and DC subdomains"/>
    <property type="match status" value="2"/>
</dbReference>
<proteinExistence type="predicted"/>
<feature type="transmembrane region" description="Helical" evidence="1">
    <location>
        <begin position="898"/>
        <end position="925"/>
    </location>
</feature>
<dbReference type="Gene3D" id="3.30.2090.10">
    <property type="entry name" value="Multidrug efflux transporter AcrB TolC docking domain, DN and DC subdomains"/>
    <property type="match status" value="2"/>
</dbReference>
<feature type="transmembrane region" description="Helical" evidence="1">
    <location>
        <begin position="534"/>
        <end position="552"/>
    </location>
</feature>
<gene>
    <name evidence="3" type="ORF">EHS15_07010</name>
</gene>
<sequence>MLELIHKLSHRKVTVLMLVLGMVGFGIASYHELSFELMPKKETSILSIITRYPGNAPSRIEELITKPIENQIVGIGGIEKILSSSEEGESKITIFFQDKEVLKYKAVEIKSKVDMIRDKFPREVEEPYVVRFNPDDRPMFIIKLASSGEDLKSLRELAEKKYKTILEKIPGVGEVLVIGGRYREVRIDLNKGKMLGARVNPNAVMESIRNINRDSYLGKVINEQNQDVEVRIKNRIHTISELKDIMIPVGESSILVKLEQIADIYDGARDLEDLSREKGEENVTIQIKRNSQANIIDTCAGLRKQVDSLGLPPGAWEIAYDQSQYISSAISSVVQSALIGAVACCAVIFLFLRNSIYTIIICITIPIAILISFCILHFFGTTLNVMTLAGLALGIGVLIDSSIVMIERINENLKTDPGNAISKSIGDLWKELFASSITNIIVFVPLLFASKELRSNFQDLAISVSACIIISYFLSVLFVPTIARSLLSYKKEDIDLTFVWERFWRKDYTKFLEISKEKSKQIFSLLNRYTKVNWLRFQILICLLGIVCVIQIRKEYIDFQGGKELQASVELKTGTNLEITSQIVSQVEKLISEQPFVEKVSTKVEKWHADLIVKIDVSKTNDKLETIKEKLNEITSHLEGVFVYYADVNSFGNSKELDIDIIGDETSELKKIAGELAKEIQSIPETDQVVYRFREGKKEYQVNLNREKIVLAGLNTRDITEFARTAIQGSIPTKFFDKDKEVDIRVRFRNNDRKEIDDLMFSLLPVEKKSVSLKEMGFVKLGEADTRINRKNKRRMVTITSTFKNVGLSEYADLVEKRLETVSFPLNYFYEFGESIKKIRKNQIEMIGFILFAIFLTYSVLSILFQSMLYSVPIMLMVPVNILSTTFFLYILGESYNVSVYIGFILLSGLAINNSIMILENYFRIENEDMSLQEKIQSAVLGRKRAMQMTTLTTIIALFPAIFSSSEGSEFWRPMSLSVIIGMTISYVGAIHFFPHLLIWTNRIKDKKFKLSSLIPSLTIRKRL</sequence>
<keyword evidence="1" id="KW-1133">Transmembrane helix</keyword>
<feature type="transmembrane region" description="Helical" evidence="1">
    <location>
        <begin position="946"/>
        <end position="963"/>
    </location>
</feature>
<dbReference type="PANTHER" id="PTHR32063">
    <property type="match status" value="1"/>
</dbReference>
<dbReference type="OrthoDB" id="366306at2"/>
<dbReference type="Gene3D" id="3.30.70.1440">
    <property type="entry name" value="Multidrug efflux transporter AcrB pore domain"/>
    <property type="match status" value="1"/>
</dbReference>
<dbReference type="InterPro" id="IPR027463">
    <property type="entry name" value="AcrB_DN_DC_subdom"/>
</dbReference>
<dbReference type="GO" id="GO:0005886">
    <property type="term" value="C:plasma membrane"/>
    <property type="evidence" value="ECO:0007669"/>
    <property type="project" value="TreeGrafter"/>
</dbReference>
<dbReference type="PANTHER" id="PTHR32063:SF0">
    <property type="entry name" value="SWARMING MOTILITY PROTEIN SWRC"/>
    <property type="match status" value="1"/>
</dbReference>